<reference evidence="3 5" key="1">
    <citation type="journal article" date="2019" name="Sci. Rep.">
        <title>Orb-weaving spider Araneus ventricosus genome elucidates the spidroin gene catalogue.</title>
        <authorList>
            <person name="Kono N."/>
            <person name="Nakamura H."/>
            <person name="Ohtoshi R."/>
            <person name="Moran D.A.P."/>
            <person name="Shinohara A."/>
            <person name="Yoshida Y."/>
            <person name="Fujiwara M."/>
            <person name="Mori M."/>
            <person name="Tomita M."/>
            <person name="Arakawa K."/>
        </authorList>
    </citation>
    <scope>NUCLEOTIDE SEQUENCE [LARGE SCALE GENOMIC DNA]</scope>
</reference>
<protein>
    <submittedName>
        <fullName evidence="3">Uncharacterized protein</fullName>
    </submittedName>
</protein>
<evidence type="ECO:0000313" key="5">
    <source>
        <dbReference type="Proteomes" id="UP000499080"/>
    </source>
</evidence>
<comment type="caution">
    <text evidence="3">The sequence shown here is derived from an EMBL/GenBank/DDBJ whole genome shotgun (WGS) entry which is preliminary data.</text>
</comment>
<sequence length="109" mass="12963">MIPHWLLPQIQPDRDDFMFIPYSVPPHFYHEVRQHLNYSIPTHCDFYLWGYIKDSVYAPLIPASLQDLRDRIVTAMGSITRDQLLRVQEIDYRFDVCRITNGAHVECIE</sequence>
<accession>A0A4Y2LAL6</accession>
<evidence type="ECO:0000313" key="1">
    <source>
        <dbReference type="EMBL" id="GBN10885.1"/>
    </source>
</evidence>
<keyword evidence="5" id="KW-1185">Reference proteome</keyword>
<evidence type="ECO:0000313" key="2">
    <source>
        <dbReference type="EMBL" id="GBN10895.1"/>
    </source>
</evidence>
<dbReference type="AlphaFoldDB" id="A0A4Y2LAL6"/>
<dbReference type="OrthoDB" id="8011142at2759"/>
<evidence type="ECO:0000313" key="4">
    <source>
        <dbReference type="EMBL" id="GBN10925.1"/>
    </source>
</evidence>
<gene>
    <name evidence="1" type="ORF">AVEN_195259_1</name>
    <name evidence="2" type="ORF">AVEN_232862_1</name>
    <name evidence="3" type="ORF">AVEN_240028_1</name>
    <name evidence="4" type="ORF">AVEN_76414_1</name>
</gene>
<dbReference type="InterPro" id="IPR036397">
    <property type="entry name" value="RNaseH_sf"/>
</dbReference>
<dbReference type="EMBL" id="BGPR01117771">
    <property type="protein sequence ID" value="GBN10903.1"/>
    <property type="molecule type" value="Genomic_DNA"/>
</dbReference>
<proteinExistence type="predicted"/>
<organism evidence="3 5">
    <name type="scientific">Araneus ventricosus</name>
    <name type="common">Orbweaver spider</name>
    <name type="synonym">Epeira ventricosa</name>
    <dbReference type="NCBI Taxonomy" id="182803"/>
    <lineage>
        <taxon>Eukaryota</taxon>
        <taxon>Metazoa</taxon>
        <taxon>Ecdysozoa</taxon>
        <taxon>Arthropoda</taxon>
        <taxon>Chelicerata</taxon>
        <taxon>Arachnida</taxon>
        <taxon>Araneae</taxon>
        <taxon>Araneomorphae</taxon>
        <taxon>Entelegynae</taxon>
        <taxon>Araneoidea</taxon>
        <taxon>Araneidae</taxon>
        <taxon>Araneus</taxon>
    </lineage>
</organism>
<dbReference type="GO" id="GO:0003676">
    <property type="term" value="F:nucleic acid binding"/>
    <property type="evidence" value="ECO:0007669"/>
    <property type="project" value="InterPro"/>
</dbReference>
<name>A0A4Y2LAL6_ARAVE</name>
<dbReference type="EMBL" id="BGPR01117769">
    <property type="protein sequence ID" value="GBN10895.1"/>
    <property type="molecule type" value="Genomic_DNA"/>
</dbReference>
<dbReference type="EMBL" id="BGPR01117779">
    <property type="protein sequence ID" value="GBN10925.1"/>
    <property type="molecule type" value="Genomic_DNA"/>
</dbReference>
<dbReference type="PANTHER" id="PTHR47326:SF1">
    <property type="entry name" value="HTH PSQ-TYPE DOMAIN-CONTAINING PROTEIN"/>
    <property type="match status" value="1"/>
</dbReference>
<dbReference type="PANTHER" id="PTHR47326">
    <property type="entry name" value="TRANSPOSABLE ELEMENT TC3 TRANSPOSASE-LIKE PROTEIN"/>
    <property type="match status" value="1"/>
</dbReference>
<dbReference type="EMBL" id="BGPR01117766">
    <property type="protein sequence ID" value="GBN10885.1"/>
    <property type="molecule type" value="Genomic_DNA"/>
</dbReference>
<evidence type="ECO:0000313" key="3">
    <source>
        <dbReference type="EMBL" id="GBN10903.1"/>
    </source>
</evidence>
<dbReference type="Proteomes" id="UP000499080">
    <property type="component" value="Unassembled WGS sequence"/>
</dbReference>
<dbReference type="Gene3D" id="3.30.420.10">
    <property type="entry name" value="Ribonuclease H-like superfamily/Ribonuclease H"/>
    <property type="match status" value="1"/>
</dbReference>